<evidence type="ECO:0000313" key="4">
    <source>
        <dbReference type="Proteomes" id="UP000054279"/>
    </source>
</evidence>
<feature type="compositionally biased region" description="Basic and acidic residues" evidence="2">
    <location>
        <begin position="242"/>
        <end position="266"/>
    </location>
</feature>
<feature type="region of interest" description="Disordered" evidence="2">
    <location>
        <begin position="1"/>
        <end position="122"/>
    </location>
</feature>
<dbReference type="Proteomes" id="UP000054279">
    <property type="component" value="Unassembled WGS sequence"/>
</dbReference>
<feature type="compositionally biased region" description="Polar residues" evidence="2">
    <location>
        <begin position="64"/>
        <end position="84"/>
    </location>
</feature>
<reference evidence="3 4" key="1">
    <citation type="submission" date="2014-06" db="EMBL/GenBank/DDBJ databases">
        <title>Evolutionary Origins and Diversification of the Mycorrhizal Mutualists.</title>
        <authorList>
            <consortium name="DOE Joint Genome Institute"/>
            <consortium name="Mycorrhizal Genomics Consortium"/>
            <person name="Kohler A."/>
            <person name="Kuo A."/>
            <person name="Nagy L.G."/>
            <person name="Floudas D."/>
            <person name="Copeland A."/>
            <person name="Barry K.W."/>
            <person name="Cichocki N."/>
            <person name="Veneault-Fourrey C."/>
            <person name="LaButti K."/>
            <person name="Lindquist E.A."/>
            <person name="Lipzen A."/>
            <person name="Lundell T."/>
            <person name="Morin E."/>
            <person name="Murat C."/>
            <person name="Riley R."/>
            <person name="Ohm R."/>
            <person name="Sun H."/>
            <person name="Tunlid A."/>
            <person name="Henrissat B."/>
            <person name="Grigoriev I.V."/>
            <person name="Hibbett D.S."/>
            <person name="Martin F."/>
        </authorList>
    </citation>
    <scope>NUCLEOTIDE SEQUENCE [LARGE SCALE GENOMIC DNA]</scope>
    <source>
        <strain evidence="3 4">SS14</strain>
    </source>
</reference>
<feature type="compositionally biased region" description="Polar residues" evidence="2">
    <location>
        <begin position="25"/>
        <end position="48"/>
    </location>
</feature>
<feature type="region of interest" description="Disordered" evidence="2">
    <location>
        <begin position="204"/>
        <end position="266"/>
    </location>
</feature>
<name>A0A0C9UA48_SPHS4</name>
<evidence type="ECO:0000313" key="3">
    <source>
        <dbReference type="EMBL" id="KIJ39998.1"/>
    </source>
</evidence>
<gene>
    <name evidence="3" type="ORF">M422DRAFT_257058</name>
</gene>
<keyword evidence="1" id="KW-0175">Coiled coil</keyword>
<dbReference type="AlphaFoldDB" id="A0A0C9UA48"/>
<protein>
    <submittedName>
        <fullName evidence="3">Uncharacterized protein</fullName>
    </submittedName>
</protein>
<keyword evidence="4" id="KW-1185">Reference proteome</keyword>
<accession>A0A0C9UA48</accession>
<organism evidence="3 4">
    <name type="scientific">Sphaerobolus stellatus (strain SS14)</name>
    <dbReference type="NCBI Taxonomy" id="990650"/>
    <lineage>
        <taxon>Eukaryota</taxon>
        <taxon>Fungi</taxon>
        <taxon>Dikarya</taxon>
        <taxon>Basidiomycota</taxon>
        <taxon>Agaricomycotina</taxon>
        <taxon>Agaricomycetes</taxon>
        <taxon>Phallomycetidae</taxon>
        <taxon>Geastrales</taxon>
        <taxon>Sphaerobolaceae</taxon>
        <taxon>Sphaerobolus</taxon>
    </lineage>
</organism>
<proteinExistence type="predicted"/>
<dbReference type="HOGENOM" id="CLU_012886_1_0_1"/>
<dbReference type="EMBL" id="KN837147">
    <property type="protein sequence ID" value="KIJ39998.1"/>
    <property type="molecule type" value="Genomic_DNA"/>
</dbReference>
<evidence type="ECO:0000256" key="2">
    <source>
        <dbReference type="SAM" id="MobiDB-lite"/>
    </source>
</evidence>
<sequence length="543" mass="59747">MSHNRSPRRTQAEELSVADIEDSEPTTGLTTGDLTNSPFPSVDPQQSPRLLPSEQLEDPHATAHGSQTAPSREQSPSRVGSSGTAHWGSPSPPRVTSFTATQGRYSPQGIAHESESHSDPGQEYSEFITLKDNTEVVLAEAMEATEQLNTVFSQVRASMNRMSPRMKELLIVPADQALGKMLESGNNWAHDRVAAQAATQRIIDQTSMTEPAPGSGAEERARTTCSRNPGDRYSRAPLSRNIPEDIPHTARGEQGEDSQPRHGREAHTVYARDTPEARVRDTSHVQMARDIRVTECTCVNSTESTQLRRDASPTNTRREPGIPESIERSRRSIAELQSIDMNALREEIKATISATIKEKLCSDADSVTTVSQSMQALDSNAQYWSDLSNKAVRRSRRALELQLKLAEEKVNNLLHEEAPKEALLKAARDAPGLMSEQQVRFSANTGRNIASPSRNYGPNPIIEPHIPQSEVNAQFGRQSTPALSISAQLDGAVVDMTSEYSGIQQMVRQVLQNASLEDEPENPFWLKPVLRWETLPLTAVSAT</sequence>
<feature type="coiled-coil region" evidence="1">
    <location>
        <begin position="389"/>
        <end position="416"/>
    </location>
</feature>
<feature type="compositionally biased region" description="Polar residues" evidence="2">
    <location>
        <begin position="94"/>
        <end position="105"/>
    </location>
</feature>
<evidence type="ECO:0000256" key="1">
    <source>
        <dbReference type="SAM" id="Coils"/>
    </source>
</evidence>